<comment type="caution">
    <text evidence="1">The sequence shown here is derived from an EMBL/GenBank/DDBJ whole genome shotgun (WGS) entry which is preliminary data.</text>
</comment>
<dbReference type="Proteomes" id="UP000828390">
    <property type="component" value="Unassembled WGS sequence"/>
</dbReference>
<protein>
    <submittedName>
        <fullName evidence="1">Uncharacterized protein</fullName>
    </submittedName>
</protein>
<sequence>MSTYPQFMSRWLPTMNVNRWLTHNASLQMAYPQCVSTDGYRQCMYTDCYPQCMSTDGYPQCMSTDGKPQCMSTDDYPQFMFTDGFPTISLYRLLTHNASLQVATHNE</sequence>
<gene>
    <name evidence="1" type="ORF">DPMN_031814</name>
</gene>
<reference evidence="1" key="2">
    <citation type="submission" date="2020-11" db="EMBL/GenBank/DDBJ databases">
        <authorList>
            <person name="McCartney M.A."/>
            <person name="Auch B."/>
            <person name="Kono T."/>
            <person name="Mallez S."/>
            <person name="Becker A."/>
            <person name="Gohl D.M."/>
            <person name="Silverstein K.A.T."/>
            <person name="Koren S."/>
            <person name="Bechman K.B."/>
            <person name="Herman A."/>
            <person name="Abrahante J.E."/>
            <person name="Garbe J."/>
        </authorList>
    </citation>
    <scope>NUCLEOTIDE SEQUENCE</scope>
    <source>
        <strain evidence="1">Duluth1</strain>
        <tissue evidence="1">Whole animal</tissue>
    </source>
</reference>
<evidence type="ECO:0000313" key="2">
    <source>
        <dbReference type="Proteomes" id="UP000828390"/>
    </source>
</evidence>
<accession>A0A9D4RID1</accession>
<proteinExistence type="predicted"/>
<reference evidence="1" key="1">
    <citation type="journal article" date="2019" name="bioRxiv">
        <title>The Genome of the Zebra Mussel, Dreissena polymorpha: A Resource for Invasive Species Research.</title>
        <authorList>
            <person name="McCartney M.A."/>
            <person name="Auch B."/>
            <person name="Kono T."/>
            <person name="Mallez S."/>
            <person name="Zhang Y."/>
            <person name="Obille A."/>
            <person name="Becker A."/>
            <person name="Abrahante J.E."/>
            <person name="Garbe J."/>
            <person name="Badalamenti J.P."/>
            <person name="Herman A."/>
            <person name="Mangelson H."/>
            <person name="Liachko I."/>
            <person name="Sullivan S."/>
            <person name="Sone E.D."/>
            <person name="Koren S."/>
            <person name="Silverstein K.A.T."/>
            <person name="Beckman K.B."/>
            <person name="Gohl D.M."/>
        </authorList>
    </citation>
    <scope>NUCLEOTIDE SEQUENCE</scope>
    <source>
        <strain evidence="1">Duluth1</strain>
        <tissue evidence="1">Whole animal</tissue>
    </source>
</reference>
<name>A0A9D4RID1_DREPO</name>
<organism evidence="1 2">
    <name type="scientific">Dreissena polymorpha</name>
    <name type="common">Zebra mussel</name>
    <name type="synonym">Mytilus polymorpha</name>
    <dbReference type="NCBI Taxonomy" id="45954"/>
    <lineage>
        <taxon>Eukaryota</taxon>
        <taxon>Metazoa</taxon>
        <taxon>Spiralia</taxon>
        <taxon>Lophotrochozoa</taxon>
        <taxon>Mollusca</taxon>
        <taxon>Bivalvia</taxon>
        <taxon>Autobranchia</taxon>
        <taxon>Heteroconchia</taxon>
        <taxon>Euheterodonta</taxon>
        <taxon>Imparidentia</taxon>
        <taxon>Neoheterodontei</taxon>
        <taxon>Myida</taxon>
        <taxon>Dreissenoidea</taxon>
        <taxon>Dreissenidae</taxon>
        <taxon>Dreissena</taxon>
    </lineage>
</organism>
<keyword evidence="2" id="KW-1185">Reference proteome</keyword>
<evidence type="ECO:0000313" key="1">
    <source>
        <dbReference type="EMBL" id="KAH3868663.1"/>
    </source>
</evidence>
<dbReference type="EMBL" id="JAIWYP010000002">
    <property type="protein sequence ID" value="KAH3868663.1"/>
    <property type="molecule type" value="Genomic_DNA"/>
</dbReference>
<dbReference type="AlphaFoldDB" id="A0A9D4RID1"/>